<dbReference type="EMBL" id="MIGB01000015">
    <property type="protein sequence ID" value="OSY39909.1"/>
    <property type="molecule type" value="Genomic_DNA"/>
</dbReference>
<feature type="transmembrane region" description="Helical" evidence="1">
    <location>
        <begin position="109"/>
        <end position="127"/>
    </location>
</feature>
<feature type="transmembrane region" description="Helical" evidence="1">
    <location>
        <begin position="83"/>
        <end position="103"/>
    </location>
</feature>
<keyword evidence="3" id="KW-1185">Reference proteome</keyword>
<dbReference type="STRING" id="2074.BG845_03144"/>
<evidence type="ECO:0008006" key="4">
    <source>
        <dbReference type="Google" id="ProtNLM"/>
    </source>
</evidence>
<evidence type="ECO:0000313" key="2">
    <source>
        <dbReference type="EMBL" id="OSY39909.1"/>
    </source>
</evidence>
<feature type="transmembrane region" description="Helical" evidence="1">
    <location>
        <begin position="159"/>
        <end position="179"/>
    </location>
</feature>
<feature type="transmembrane region" description="Helical" evidence="1">
    <location>
        <begin position="54"/>
        <end position="76"/>
    </location>
</feature>
<evidence type="ECO:0000313" key="3">
    <source>
        <dbReference type="Proteomes" id="UP000194360"/>
    </source>
</evidence>
<sequence>MLWFLHGLLRFLLIVWMIPYAWSKLNLTQMGQLDYSAALTTIGEKSPMGLLWTFMAYSPLIQFLAGLAELVVMLLLVFRRTAWLGGVLGTAALGTVFLLNMTFDVPVKQPALILTIGFLLVAVPELGRVLRFVAGRPVAGTDGVPRLLPWPRVRAVTRWLSPVLGVLVVLLGGVLFWQVQPPRVGSELALPGVYRVVEDPAPPVARLADDTRWQSVAFGQWVYDGPEVPIPSFPVPGEAGLSIRAANGDLVVGNYRPVRDGVVELTLREVTSGAQSMFGEVDRTVELSWEVRPDGRVALRGDGQDLLLESDPELRFLYDRGFSWNVGNEAAVNR</sequence>
<organism evidence="2 3">
    <name type="scientific">Pseudonocardia autotrophica</name>
    <name type="common">Amycolata autotrophica</name>
    <name type="synonym">Nocardia autotrophica</name>
    <dbReference type="NCBI Taxonomy" id="2074"/>
    <lineage>
        <taxon>Bacteria</taxon>
        <taxon>Bacillati</taxon>
        <taxon>Actinomycetota</taxon>
        <taxon>Actinomycetes</taxon>
        <taxon>Pseudonocardiales</taxon>
        <taxon>Pseudonocardiaceae</taxon>
        <taxon>Pseudonocardia</taxon>
    </lineage>
</organism>
<evidence type="ECO:0000256" key="1">
    <source>
        <dbReference type="SAM" id="Phobius"/>
    </source>
</evidence>
<keyword evidence="1" id="KW-1133">Transmembrane helix</keyword>
<dbReference type="RefSeq" id="WP_085913361.1">
    <property type="nucleotide sequence ID" value="NZ_AP018920.1"/>
</dbReference>
<dbReference type="Proteomes" id="UP000194360">
    <property type="component" value="Unassembled WGS sequence"/>
</dbReference>
<dbReference type="AlphaFoldDB" id="A0A1Y2MY53"/>
<protein>
    <recommendedName>
        <fullName evidence="4">DoxX</fullName>
    </recommendedName>
</protein>
<comment type="caution">
    <text evidence="2">The sequence shown here is derived from an EMBL/GenBank/DDBJ whole genome shotgun (WGS) entry which is preliminary data.</text>
</comment>
<gene>
    <name evidence="2" type="ORF">BG845_03144</name>
</gene>
<name>A0A1Y2MY53_PSEAH</name>
<keyword evidence="1" id="KW-0812">Transmembrane</keyword>
<proteinExistence type="predicted"/>
<keyword evidence="1" id="KW-0472">Membrane</keyword>
<dbReference type="OrthoDB" id="102112at2"/>
<accession>A0A1Y2MY53</accession>
<reference evidence="2 3" key="1">
    <citation type="submission" date="2016-09" db="EMBL/GenBank/DDBJ databases">
        <title>Pseudonocardia autotrophica DSM535, a candidate organism with high potential of specific P450 cytochromes.</title>
        <authorList>
            <person name="Grumaz C."/>
            <person name="Vainshtein Y."/>
            <person name="Kirstahler P."/>
            <person name="Sohn K."/>
        </authorList>
    </citation>
    <scope>NUCLEOTIDE SEQUENCE [LARGE SCALE GENOMIC DNA]</scope>
    <source>
        <strain evidence="2 3">DSM 535</strain>
    </source>
</reference>